<feature type="region of interest" description="Disordered" evidence="3">
    <location>
        <begin position="339"/>
        <end position="363"/>
    </location>
</feature>
<dbReference type="PROSITE" id="PS51704">
    <property type="entry name" value="GP_PDE"/>
    <property type="match status" value="1"/>
</dbReference>
<dbReference type="GeneID" id="108673997"/>
<dbReference type="InterPro" id="IPR030395">
    <property type="entry name" value="GP_PDE_dom"/>
</dbReference>
<protein>
    <submittedName>
        <fullName evidence="6">Glycerophosphocholine phosphodiesterase GPCPD1-like</fullName>
    </submittedName>
</protein>
<organism evidence="5 6">
    <name type="scientific">Hyalella azteca</name>
    <name type="common">Amphipod</name>
    <dbReference type="NCBI Taxonomy" id="294128"/>
    <lineage>
        <taxon>Eukaryota</taxon>
        <taxon>Metazoa</taxon>
        <taxon>Ecdysozoa</taxon>
        <taxon>Arthropoda</taxon>
        <taxon>Crustacea</taxon>
        <taxon>Multicrustacea</taxon>
        <taxon>Malacostraca</taxon>
        <taxon>Eumalacostraca</taxon>
        <taxon>Peracarida</taxon>
        <taxon>Amphipoda</taxon>
        <taxon>Senticaudata</taxon>
        <taxon>Talitrida</taxon>
        <taxon>Talitroidea</taxon>
        <taxon>Hyalellidae</taxon>
        <taxon>Hyalella</taxon>
    </lineage>
</organism>
<dbReference type="RefSeq" id="XP_018017381.2">
    <property type="nucleotide sequence ID" value="XM_018161892.2"/>
</dbReference>
<evidence type="ECO:0000259" key="4">
    <source>
        <dbReference type="PROSITE" id="PS51704"/>
    </source>
</evidence>
<dbReference type="KEGG" id="hazt:108673997"/>
<comment type="similarity">
    <text evidence="1">Belongs to the glycerophosphoryl diester phosphodiesterase family.</text>
</comment>
<dbReference type="InterPro" id="IPR051578">
    <property type="entry name" value="GDPD"/>
</dbReference>
<sequence length="363" mass="41286">NSYHSEPKCCATIRENTIASFKYAAENGADMVETDVQLSKDLVPVIYHDFHACIALKRKKDQDAPDLLEIPIKDLTLAQLQALKDLSHLTVGIPEDIFSYCDPDDMMVYHRKEKGLSKFSDEAFEDHQPFPTLEQSLKAVPHTCGFNVEIKWTMQLACGTYELRHPFELNRFLDLIIKVVLEHGGRRKIVFSSFHPDICSMLRLKQNRYPVLFLTQGITELWPPYDDYRCQNIRQAVLYATSADILGINLHTEELLRDPDQMKLALQKNLVVFCWGEHNNDRSTIAYLKSLGMHGIIYDKIDVYNNKEEKKSIFMCEERDSISGHCALAKEIACTSPASDSNSASEGASSRCSDLSISDIEKL</sequence>
<evidence type="ECO:0000256" key="2">
    <source>
        <dbReference type="ARBA" id="ARBA00022801"/>
    </source>
</evidence>
<evidence type="ECO:0000256" key="3">
    <source>
        <dbReference type="SAM" id="MobiDB-lite"/>
    </source>
</evidence>
<dbReference type="Gene3D" id="3.20.20.190">
    <property type="entry name" value="Phosphatidylinositol (PI) phosphodiesterase"/>
    <property type="match status" value="1"/>
</dbReference>
<dbReference type="OMA" id="EVAYMQH"/>
<keyword evidence="5" id="KW-1185">Reference proteome</keyword>
<dbReference type="FunFam" id="3.20.20.190:FF:000032">
    <property type="entry name" value="Glycerophosphoryl diester phosphodiesterase, putative"/>
    <property type="match status" value="1"/>
</dbReference>
<dbReference type="PANTHER" id="PTHR22958">
    <property type="entry name" value="GLYCEROPHOSPHORYL DIESTER PHOSPHODIESTERASE"/>
    <property type="match status" value="1"/>
</dbReference>
<dbReference type="Pfam" id="PF03009">
    <property type="entry name" value="GDPD"/>
    <property type="match status" value="1"/>
</dbReference>
<dbReference type="SUPFAM" id="SSF51695">
    <property type="entry name" value="PLC-like phosphodiesterases"/>
    <property type="match status" value="1"/>
</dbReference>
<dbReference type="Proteomes" id="UP000694843">
    <property type="component" value="Unplaced"/>
</dbReference>
<dbReference type="OrthoDB" id="1058301at2759"/>
<accession>A0A8B7NWW3</accession>
<evidence type="ECO:0000313" key="6">
    <source>
        <dbReference type="RefSeq" id="XP_018017381.2"/>
    </source>
</evidence>
<dbReference type="GO" id="GO:0046475">
    <property type="term" value="P:glycerophospholipid catabolic process"/>
    <property type="evidence" value="ECO:0007669"/>
    <property type="project" value="TreeGrafter"/>
</dbReference>
<evidence type="ECO:0000256" key="1">
    <source>
        <dbReference type="ARBA" id="ARBA00007277"/>
    </source>
</evidence>
<dbReference type="PANTHER" id="PTHR22958:SF1">
    <property type="entry name" value="GLYCEROPHOSPHOCHOLINE PHOSPHODIESTERASE GPCPD1"/>
    <property type="match status" value="1"/>
</dbReference>
<feature type="domain" description="GP-PDE" evidence="4">
    <location>
        <begin position="2"/>
        <end position="308"/>
    </location>
</feature>
<proteinExistence type="inferred from homology"/>
<gene>
    <name evidence="6" type="primary">LOC108673997</name>
</gene>
<feature type="compositionally biased region" description="Low complexity" evidence="3">
    <location>
        <begin position="339"/>
        <end position="353"/>
    </location>
</feature>
<name>A0A8B7NWW3_HYAAZ</name>
<keyword evidence="2" id="KW-0378">Hydrolase</keyword>
<evidence type="ECO:0000313" key="5">
    <source>
        <dbReference type="Proteomes" id="UP000694843"/>
    </source>
</evidence>
<feature type="non-terminal residue" evidence="6">
    <location>
        <position position="1"/>
    </location>
</feature>
<dbReference type="InterPro" id="IPR017946">
    <property type="entry name" value="PLC-like_Pdiesterase_TIM-brl"/>
</dbReference>
<reference evidence="6" key="1">
    <citation type="submission" date="2025-08" db="UniProtKB">
        <authorList>
            <consortium name="RefSeq"/>
        </authorList>
    </citation>
    <scope>IDENTIFICATION</scope>
    <source>
        <tissue evidence="6">Whole organism</tissue>
    </source>
</reference>
<dbReference type="GO" id="GO:0047389">
    <property type="term" value="F:glycerophosphocholine phosphodiesterase activity"/>
    <property type="evidence" value="ECO:0007669"/>
    <property type="project" value="TreeGrafter"/>
</dbReference>
<dbReference type="AlphaFoldDB" id="A0A8B7NWW3"/>